<keyword evidence="10" id="KW-0963">Cytoplasm</keyword>
<dbReference type="OrthoDB" id="9815130at2"/>
<gene>
    <name evidence="10" type="primary">cysS</name>
    <name evidence="13" type="ordered locus">SpiBuddy_1666</name>
</gene>
<dbReference type="Gene3D" id="1.20.120.1910">
    <property type="entry name" value="Cysteine-tRNA ligase, C-terminal anti-codon recognition domain"/>
    <property type="match status" value="1"/>
</dbReference>
<comment type="subunit">
    <text evidence="2 10">Monomer.</text>
</comment>
<comment type="cofactor">
    <cofactor evidence="10">
        <name>Zn(2+)</name>
        <dbReference type="ChEBI" id="CHEBI:29105"/>
    </cofactor>
    <text evidence="10">Binds 1 zinc ion per subunit.</text>
</comment>
<dbReference type="InterPro" id="IPR015803">
    <property type="entry name" value="Cys-tRNA-ligase"/>
</dbReference>
<dbReference type="InterPro" id="IPR056411">
    <property type="entry name" value="CysS_C"/>
</dbReference>
<dbReference type="InterPro" id="IPR024909">
    <property type="entry name" value="Cys-tRNA/MSH_ligase"/>
</dbReference>
<protein>
    <recommendedName>
        <fullName evidence="10">Cysteine--tRNA ligase</fullName>
        <ecNumber evidence="10">6.1.1.16</ecNumber>
    </recommendedName>
    <alternativeName>
        <fullName evidence="10">Cysteinyl-tRNA synthetase</fullName>
        <shortName evidence="10">CysRS</shortName>
    </alternativeName>
</protein>
<accession>F0RZD9</accession>
<evidence type="ECO:0000256" key="8">
    <source>
        <dbReference type="ARBA" id="ARBA00022917"/>
    </source>
</evidence>
<feature type="binding site" evidence="10">
    <location>
        <position position="224"/>
    </location>
    <ligand>
        <name>Zn(2+)</name>
        <dbReference type="ChEBI" id="CHEBI:29105"/>
    </ligand>
</feature>
<dbReference type="STRING" id="158189.SpiBuddy_1666"/>
<evidence type="ECO:0000259" key="11">
    <source>
        <dbReference type="Pfam" id="PF01406"/>
    </source>
</evidence>
<dbReference type="GO" id="GO:0008270">
    <property type="term" value="F:zinc ion binding"/>
    <property type="evidence" value="ECO:0007669"/>
    <property type="project" value="UniProtKB-UniRule"/>
</dbReference>
<keyword evidence="5 10" id="KW-0547">Nucleotide-binding</keyword>
<keyword evidence="8 10" id="KW-0648">Protein biosynthesis</keyword>
<dbReference type="eggNOG" id="COG0215">
    <property type="taxonomic scope" value="Bacteria"/>
</dbReference>
<evidence type="ECO:0000256" key="7">
    <source>
        <dbReference type="ARBA" id="ARBA00022840"/>
    </source>
</evidence>
<dbReference type="GO" id="GO:0005524">
    <property type="term" value="F:ATP binding"/>
    <property type="evidence" value="ECO:0007669"/>
    <property type="project" value="UniProtKB-UniRule"/>
</dbReference>
<evidence type="ECO:0000256" key="3">
    <source>
        <dbReference type="ARBA" id="ARBA00022598"/>
    </source>
</evidence>
<feature type="binding site" evidence="10">
    <location>
        <position position="29"/>
    </location>
    <ligand>
        <name>Zn(2+)</name>
        <dbReference type="ChEBI" id="CHEBI:29105"/>
    </ligand>
</feature>
<dbReference type="InterPro" id="IPR032678">
    <property type="entry name" value="tRNA-synt_1_cat_dom"/>
</dbReference>
<evidence type="ECO:0000313" key="13">
    <source>
        <dbReference type="EMBL" id="ADY13491.1"/>
    </source>
</evidence>
<comment type="subcellular location">
    <subcellularLocation>
        <location evidence="10">Cytoplasm</location>
    </subcellularLocation>
</comment>
<evidence type="ECO:0000256" key="4">
    <source>
        <dbReference type="ARBA" id="ARBA00022723"/>
    </source>
</evidence>
<dbReference type="SUPFAM" id="SSF52374">
    <property type="entry name" value="Nucleotidylyl transferase"/>
    <property type="match status" value="1"/>
</dbReference>
<dbReference type="SUPFAM" id="SSF47323">
    <property type="entry name" value="Anticodon-binding domain of a subclass of class I aminoacyl-tRNA synthetases"/>
    <property type="match status" value="1"/>
</dbReference>
<dbReference type="GO" id="GO:0005829">
    <property type="term" value="C:cytosol"/>
    <property type="evidence" value="ECO:0007669"/>
    <property type="project" value="TreeGrafter"/>
</dbReference>
<dbReference type="HOGENOM" id="CLU_013528_0_1_12"/>
<dbReference type="HAMAP" id="MF_00041">
    <property type="entry name" value="Cys_tRNA_synth"/>
    <property type="match status" value="1"/>
</dbReference>
<keyword evidence="6 10" id="KW-0862">Zinc</keyword>
<name>F0RZD9_SPHGB</name>
<feature type="domain" description="tRNA synthetases class I catalytic" evidence="11">
    <location>
        <begin position="16"/>
        <end position="328"/>
    </location>
</feature>
<feature type="binding site" evidence="10">
    <location>
        <position position="284"/>
    </location>
    <ligand>
        <name>ATP</name>
        <dbReference type="ChEBI" id="CHEBI:30616"/>
    </ligand>
</feature>
<keyword evidence="4 10" id="KW-0479">Metal-binding</keyword>
<comment type="catalytic activity">
    <reaction evidence="10">
        <text>tRNA(Cys) + L-cysteine + ATP = L-cysteinyl-tRNA(Cys) + AMP + diphosphate</text>
        <dbReference type="Rhea" id="RHEA:17773"/>
        <dbReference type="Rhea" id="RHEA-COMP:9661"/>
        <dbReference type="Rhea" id="RHEA-COMP:9679"/>
        <dbReference type="ChEBI" id="CHEBI:30616"/>
        <dbReference type="ChEBI" id="CHEBI:33019"/>
        <dbReference type="ChEBI" id="CHEBI:35235"/>
        <dbReference type="ChEBI" id="CHEBI:78442"/>
        <dbReference type="ChEBI" id="CHEBI:78517"/>
        <dbReference type="ChEBI" id="CHEBI:456215"/>
        <dbReference type="EC" id="6.1.1.16"/>
    </reaction>
</comment>
<evidence type="ECO:0000256" key="6">
    <source>
        <dbReference type="ARBA" id="ARBA00022833"/>
    </source>
</evidence>
<feature type="binding site" evidence="10">
    <location>
        <position position="253"/>
    </location>
    <ligand>
        <name>Zn(2+)</name>
        <dbReference type="ChEBI" id="CHEBI:29105"/>
    </ligand>
</feature>
<dbReference type="PRINTS" id="PR00983">
    <property type="entry name" value="TRNASYNTHCYS"/>
</dbReference>
<evidence type="ECO:0000259" key="12">
    <source>
        <dbReference type="Pfam" id="PF23493"/>
    </source>
</evidence>
<sequence length="471" mass="53401">MPVLLYNTMSRALEPFHPIKESEVGLYSCGPTVYNYAHIGNLRTFLFEDLLKRTLRVSGFTVNHVMNITDVGHLTGDGDDGEDKLEKMAHTTNRTAWEIAAFYTEAFFKDYDDLNMIRPSTVCKATDHVQQMIDLIKRLEAGGHTYISGGNVYFSIDSIPDYGKLARLDLDALRTAVREDVEVDGNKKNSKDFVLWFTKSKHGEQAMMWDSPWGRGFPGWHIECSAMSMHYLGESFDIHCGGIDAIPVHHTNEIAQSEAATGKGWVNYWLHGEFLLDETGKMSKSKGEFLTLSLLTSKGYEPMDYRYFCLGGHYRSQLKFSFDSLSTARTARRNVYDRIQNLLTQGAKQVVLQRDEALAYQTAFLQHIQNDLNTPRALADLWGVLKDENLSIDEKYSLCLFFDQVFGLKFDSITKAEEQTFPSQALALLDQRTEAKKARNWALADSLRSELESMGYVVKDTPSGSSLEKKM</sequence>
<dbReference type="PANTHER" id="PTHR10890:SF3">
    <property type="entry name" value="CYSTEINE--TRNA LIGASE, CYTOPLASMIC"/>
    <property type="match status" value="1"/>
</dbReference>
<dbReference type="GO" id="GO:0004817">
    <property type="term" value="F:cysteine-tRNA ligase activity"/>
    <property type="evidence" value="ECO:0007669"/>
    <property type="project" value="UniProtKB-UniRule"/>
</dbReference>
<dbReference type="InterPro" id="IPR009080">
    <property type="entry name" value="tRNAsynth_Ia_anticodon-bd"/>
</dbReference>
<organism evidence="13 14">
    <name type="scientific">Sphaerochaeta globosa (strain ATCC BAA-1886 / DSM 22777 / Buddy)</name>
    <name type="common">Spirochaeta sp. (strain Buddy)</name>
    <dbReference type="NCBI Taxonomy" id="158189"/>
    <lineage>
        <taxon>Bacteria</taxon>
        <taxon>Pseudomonadati</taxon>
        <taxon>Spirochaetota</taxon>
        <taxon>Spirochaetia</taxon>
        <taxon>Spirochaetales</taxon>
        <taxon>Sphaerochaetaceae</taxon>
        <taxon>Sphaerochaeta</taxon>
    </lineage>
</organism>
<evidence type="ECO:0000313" key="14">
    <source>
        <dbReference type="Proteomes" id="UP000008466"/>
    </source>
</evidence>
<feature type="short sequence motif" description="'HIGH' region" evidence="10">
    <location>
        <begin position="31"/>
        <end position="41"/>
    </location>
</feature>
<evidence type="ECO:0000256" key="10">
    <source>
        <dbReference type="HAMAP-Rule" id="MF_00041"/>
    </source>
</evidence>
<dbReference type="RefSeq" id="WP_013607341.1">
    <property type="nucleotide sequence ID" value="NC_015152.1"/>
</dbReference>
<dbReference type="AlphaFoldDB" id="F0RZD9"/>
<dbReference type="PANTHER" id="PTHR10890">
    <property type="entry name" value="CYSTEINYL-TRNA SYNTHETASE"/>
    <property type="match status" value="1"/>
</dbReference>
<dbReference type="EMBL" id="CP002541">
    <property type="protein sequence ID" value="ADY13491.1"/>
    <property type="molecule type" value="Genomic_DNA"/>
</dbReference>
<dbReference type="GO" id="GO:0006423">
    <property type="term" value="P:cysteinyl-tRNA aminoacylation"/>
    <property type="evidence" value="ECO:0007669"/>
    <property type="project" value="UniProtKB-UniRule"/>
</dbReference>
<dbReference type="NCBIfam" id="TIGR00435">
    <property type="entry name" value="cysS"/>
    <property type="match status" value="1"/>
</dbReference>
<proteinExistence type="inferred from homology"/>
<evidence type="ECO:0000256" key="2">
    <source>
        <dbReference type="ARBA" id="ARBA00011245"/>
    </source>
</evidence>
<keyword evidence="3 10" id="KW-0436">Ligase</keyword>
<dbReference type="InterPro" id="IPR014729">
    <property type="entry name" value="Rossmann-like_a/b/a_fold"/>
</dbReference>
<comment type="similarity">
    <text evidence="1 10">Belongs to the class-I aminoacyl-tRNA synthetase family.</text>
</comment>
<dbReference type="Pfam" id="PF23493">
    <property type="entry name" value="CysS_C"/>
    <property type="match status" value="1"/>
</dbReference>
<keyword evidence="7 10" id="KW-0067">ATP-binding</keyword>
<dbReference type="EC" id="6.1.1.16" evidence="10"/>
<evidence type="ECO:0000256" key="9">
    <source>
        <dbReference type="ARBA" id="ARBA00023146"/>
    </source>
</evidence>
<reference evidence="14" key="1">
    <citation type="submission" date="2011-02" db="EMBL/GenBank/DDBJ databases">
        <title>Complete sequence of Spirochaeta sp. Buddy.</title>
        <authorList>
            <person name="Lucas S."/>
            <person name="Copeland A."/>
            <person name="Lapidus A."/>
            <person name="Cheng J.-F."/>
            <person name="Goodwin L."/>
            <person name="Pitluck S."/>
            <person name="Zeytun A."/>
            <person name="Detter J.C."/>
            <person name="Han C."/>
            <person name="Tapia R."/>
            <person name="Land M."/>
            <person name="Hauser L."/>
            <person name="Kyrpides N."/>
            <person name="Ivanova N."/>
            <person name="Mikhailova N."/>
            <person name="Pagani I."/>
            <person name="Ritalahti K.M."/>
            <person name="Loeffler F.E."/>
            <person name="Woyke T."/>
        </authorList>
    </citation>
    <scope>NUCLEOTIDE SEQUENCE [LARGE SCALE GENOMIC DNA]</scope>
    <source>
        <strain evidence="14">ATCC BAA-1886 / DSM 22777 / Buddy</strain>
    </source>
</reference>
<dbReference type="Pfam" id="PF01406">
    <property type="entry name" value="tRNA-synt_1e"/>
    <property type="match status" value="1"/>
</dbReference>
<keyword evidence="9 10" id="KW-0030">Aminoacyl-tRNA synthetase</keyword>
<dbReference type="Proteomes" id="UP000008466">
    <property type="component" value="Chromosome"/>
</dbReference>
<keyword evidence="14" id="KW-1185">Reference proteome</keyword>
<feature type="domain" description="Cysteinyl-tRNA ligase anticodon binding" evidence="12">
    <location>
        <begin position="421"/>
        <end position="462"/>
    </location>
</feature>
<feature type="short sequence motif" description="'KMSKS' region" evidence="10">
    <location>
        <begin position="281"/>
        <end position="285"/>
    </location>
</feature>
<dbReference type="KEGG" id="sbu:SpiBuddy_1666"/>
<dbReference type="CDD" id="cd00672">
    <property type="entry name" value="CysRS_core"/>
    <property type="match status" value="1"/>
</dbReference>
<dbReference type="Gene3D" id="3.40.50.620">
    <property type="entry name" value="HUPs"/>
    <property type="match status" value="1"/>
</dbReference>
<evidence type="ECO:0000256" key="1">
    <source>
        <dbReference type="ARBA" id="ARBA00005594"/>
    </source>
</evidence>
<feature type="binding site" evidence="10">
    <location>
        <position position="249"/>
    </location>
    <ligand>
        <name>Zn(2+)</name>
        <dbReference type="ChEBI" id="CHEBI:29105"/>
    </ligand>
</feature>
<evidence type="ECO:0000256" key="5">
    <source>
        <dbReference type="ARBA" id="ARBA00022741"/>
    </source>
</evidence>